<reference evidence="1" key="2">
    <citation type="submission" date="2022-10" db="EMBL/GenBank/DDBJ databases">
        <authorList>
            <person name="Ngo T.-E."/>
        </authorList>
    </citation>
    <scope>NUCLEOTIDE SEQUENCE</scope>
    <source>
        <strain evidence="1">JHB</strain>
    </source>
</reference>
<dbReference type="Proteomes" id="UP000176944">
    <property type="component" value="Chromosome"/>
</dbReference>
<protein>
    <submittedName>
        <fullName evidence="1">Uncharacterized protein</fullName>
    </submittedName>
</protein>
<dbReference type="EMBL" id="CP017708">
    <property type="protein sequence ID" value="WAN69916.1"/>
    <property type="molecule type" value="Genomic_DNA"/>
</dbReference>
<reference evidence="1" key="1">
    <citation type="journal article" date="2017" name="Proc. Natl. Acad. Sci. U.S.A.">
        <title>Comparative genomics uncovers the prolific and distinctive metabolic potential of the cyanobacterial genus Moorea.</title>
        <authorList>
            <person name="Leao T."/>
            <person name="Castelao G."/>
            <person name="Korobeynikov A."/>
            <person name="Monroe E.A."/>
            <person name="Podell S."/>
            <person name="Glukhov E."/>
            <person name="Allen E.E."/>
            <person name="Gerwick W.H."/>
            <person name="Gerwick L."/>
        </authorList>
    </citation>
    <scope>NUCLEOTIDE SEQUENCE</scope>
    <source>
        <strain evidence="1">JHB</strain>
    </source>
</reference>
<evidence type="ECO:0000313" key="1">
    <source>
        <dbReference type="EMBL" id="WAN69916.1"/>
    </source>
</evidence>
<organism evidence="1">
    <name type="scientific">Moorena producens (strain JHB)</name>
    <dbReference type="NCBI Taxonomy" id="1454205"/>
    <lineage>
        <taxon>Bacteria</taxon>
        <taxon>Bacillati</taxon>
        <taxon>Cyanobacteriota</taxon>
        <taxon>Cyanophyceae</taxon>
        <taxon>Coleofasciculales</taxon>
        <taxon>Coleofasciculaceae</taxon>
        <taxon>Moorena</taxon>
    </lineage>
</organism>
<gene>
    <name evidence="1" type="ORF">BJP36_38145</name>
</gene>
<accession>A0A9Q9UWJ4</accession>
<sequence>MIHKLYSRFPIPDSRFPIPINRGQKSITKLKLLIVKKTCGKRKFKFKSRPTPAII</sequence>
<proteinExistence type="predicted"/>
<name>A0A9Q9UWJ4_MOOP1</name>
<dbReference type="AlphaFoldDB" id="A0A9Q9UWJ4"/>